<sequence length="1005" mass="113418">MGFDETKVRCYNCQEYGHFVKECVKSKVEFDSQKKPNTFQNNRTQSHGSSGSGNSNHASTSSALVAQNDENYDWGIHLEDLVGAISQAFVAEIHSENPEDSTDDHSSSDGESLQSVDEEHVKVQTVDSDIASASVVSEDDIVLTKRSSDDDESEDIPIAKVFMADMSDSSKVKDFTCTIYCSNCICVKDKMQKVMDDNTNLICDMKSMHVVNQKFKDNDKLCMDRIESLKRDLNSLGLKYKQQAYHLDMAYAEIEKRNEIVAQKNKEISDKESEVIKLHRKLDSFGNSYMVLDYFNDNADPTKQVAGVGFVPPPFNGNYVIKPEVILEEELDPKTVLNVNHVTGIPKEVNIDEPKVVKQVTRDRCILTEADEVIQPKLSKVLQTSGFVATGHQKKLSSKPTSDVVKKVLLRQSVPTQSFAKSSGFKQNHKHFSKPVVGHIGVRNVVAFQKHSEIPRVGITKDSQPQGQPRRTINNMWYVDSGCSRHMTGNIRLLEDVIKIDGGYVTFAGNKGGYITGQCTLKNDKVNFEKVNYVEQLEHNLLSVSQVCDKKFSFHFNDTEYDFSRFSWVKFLASKAENHRDGAILNPGFRELVQTENSKLPVTFWDEAVNRVLTVKRHKKTCYELLNNRKPNLEYLLHFGNPCTLLKVKDVPTKFSAKAIERIFMGYVANSTIKRVYNKETCQSFHLPSDISPEEAAVLYESCQDTYNGGFIRTVVQHSSVPSTSTPDPNVASCSGPQDSDSEEDDVVFQDSSIDSLFVDEPSTSTQAHWEIPINLELEISVNQDLSSQSEMTQVDVLSVPEVASIKELKDHLVTNIIGNLRDGVHTGRTKECRNGFCDNNWIEAMQEELAQFDKLKVWNLLDPPKGVYPIGTKWVFKCKKDDRGVVVRNKARLVIPGFNEKEGIDYTEVYAPVARLEAIRLFLAFASYKGFKVFQLDVKSALLYGKFKEEVYVCQTPVFEDPVHPSRVFKLDKALYGLHQAPHAWYETLSKHLMDNGFVRGQID</sequence>
<evidence type="ECO:0000313" key="2">
    <source>
        <dbReference type="Proteomes" id="UP001056120"/>
    </source>
</evidence>
<gene>
    <name evidence="1" type="ORF">L1987_30488</name>
</gene>
<organism evidence="1 2">
    <name type="scientific">Smallanthus sonchifolius</name>
    <dbReference type="NCBI Taxonomy" id="185202"/>
    <lineage>
        <taxon>Eukaryota</taxon>
        <taxon>Viridiplantae</taxon>
        <taxon>Streptophyta</taxon>
        <taxon>Embryophyta</taxon>
        <taxon>Tracheophyta</taxon>
        <taxon>Spermatophyta</taxon>
        <taxon>Magnoliopsida</taxon>
        <taxon>eudicotyledons</taxon>
        <taxon>Gunneridae</taxon>
        <taxon>Pentapetalae</taxon>
        <taxon>asterids</taxon>
        <taxon>campanulids</taxon>
        <taxon>Asterales</taxon>
        <taxon>Asteraceae</taxon>
        <taxon>Asteroideae</taxon>
        <taxon>Heliantheae alliance</taxon>
        <taxon>Millerieae</taxon>
        <taxon>Smallanthus</taxon>
    </lineage>
</organism>
<accession>A0ACB9I2Q9</accession>
<protein>
    <submittedName>
        <fullName evidence="1">Uncharacterized protein</fullName>
    </submittedName>
</protein>
<reference evidence="2" key="1">
    <citation type="journal article" date="2022" name="Mol. Ecol. Resour.">
        <title>The genomes of chicory, endive, great burdock and yacon provide insights into Asteraceae palaeo-polyploidization history and plant inulin production.</title>
        <authorList>
            <person name="Fan W."/>
            <person name="Wang S."/>
            <person name="Wang H."/>
            <person name="Wang A."/>
            <person name="Jiang F."/>
            <person name="Liu H."/>
            <person name="Zhao H."/>
            <person name="Xu D."/>
            <person name="Zhang Y."/>
        </authorList>
    </citation>
    <scope>NUCLEOTIDE SEQUENCE [LARGE SCALE GENOMIC DNA]</scope>
    <source>
        <strain evidence="2">cv. Yunnan</strain>
    </source>
</reference>
<proteinExistence type="predicted"/>
<comment type="caution">
    <text evidence="1">The sequence shown here is derived from an EMBL/GenBank/DDBJ whole genome shotgun (WGS) entry which is preliminary data.</text>
</comment>
<keyword evidence="2" id="KW-1185">Reference proteome</keyword>
<dbReference type="Proteomes" id="UP001056120">
    <property type="component" value="Linkage Group LG10"/>
</dbReference>
<reference evidence="1 2" key="2">
    <citation type="journal article" date="2022" name="Mol. Ecol. Resour.">
        <title>The genomes of chicory, endive, great burdock and yacon provide insights into Asteraceae paleo-polyploidization history and plant inulin production.</title>
        <authorList>
            <person name="Fan W."/>
            <person name="Wang S."/>
            <person name="Wang H."/>
            <person name="Wang A."/>
            <person name="Jiang F."/>
            <person name="Liu H."/>
            <person name="Zhao H."/>
            <person name="Xu D."/>
            <person name="Zhang Y."/>
        </authorList>
    </citation>
    <scope>NUCLEOTIDE SEQUENCE [LARGE SCALE GENOMIC DNA]</scope>
    <source>
        <strain evidence="2">cv. Yunnan</strain>
        <tissue evidence="1">Leaves</tissue>
    </source>
</reference>
<dbReference type="EMBL" id="CM042027">
    <property type="protein sequence ID" value="KAI3802357.1"/>
    <property type="molecule type" value="Genomic_DNA"/>
</dbReference>
<evidence type="ECO:0000313" key="1">
    <source>
        <dbReference type="EMBL" id="KAI3802357.1"/>
    </source>
</evidence>
<name>A0ACB9I2Q9_9ASTR</name>